<name>K0NN02_DESTT</name>
<dbReference type="HOGENOM" id="CLU_623819_0_0_7"/>
<protein>
    <submittedName>
        <fullName evidence="1">Conserved uncharacterized protein</fullName>
    </submittedName>
</protein>
<accession>K0NN02</accession>
<reference evidence="1 2" key="1">
    <citation type="journal article" date="2013" name="Environ. Microbiol.">
        <title>Complete genome, catabolic sub-proteomes and key-metabolites of Desulfobacula toluolica Tol2, a marine, aromatic compound-degrading, sulfate-reducing bacterium.</title>
        <authorList>
            <person name="Wohlbrand L."/>
            <person name="Jacob J.H."/>
            <person name="Kube M."/>
            <person name="Mussmann M."/>
            <person name="Jarling R."/>
            <person name="Beck A."/>
            <person name="Amann R."/>
            <person name="Wilkes H."/>
            <person name="Reinhardt R."/>
            <person name="Rabus R."/>
        </authorList>
    </citation>
    <scope>NUCLEOTIDE SEQUENCE [LARGE SCALE GENOMIC DNA]</scope>
    <source>
        <strain evidence="2">DSM 7467 / Tol2</strain>
    </source>
</reference>
<dbReference type="STRING" id="651182.TOL2_C38490"/>
<keyword evidence="2" id="KW-1185">Reference proteome</keyword>
<dbReference type="OrthoDB" id="5421918at2"/>
<organism evidence="1 2">
    <name type="scientific">Desulfobacula toluolica (strain DSM 7467 / Tol2)</name>
    <dbReference type="NCBI Taxonomy" id="651182"/>
    <lineage>
        <taxon>Bacteria</taxon>
        <taxon>Pseudomonadati</taxon>
        <taxon>Thermodesulfobacteriota</taxon>
        <taxon>Desulfobacteria</taxon>
        <taxon>Desulfobacterales</taxon>
        <taxon>Desulfobacteraceae</taxon>
        <taxon>Desulfobacula</taxon>
    </lineage>
</organism>
<gene>
    <name evidence="1" type="ordered locus">TOL2_C38490</name>
</gene>
<evidence type="ECO:0000313" key="2">
    <source>
        <dbReference type="Proteomes" id="UP000007347"/>
    </source>
</evidence>
<dbReference type="EMBL" id="FO203503">
    <property type="protein sequence ID" value="CCK82005.1"/>
    <property type="molecule type" value="Genomic_DNA"/>
</dbReference>
<evidence type="ECO:0000313" key="1">
    <source>
        <dbReference type="EMBL" id="CCK82005.1"/>
    </source>
</evidence>
<proteinExistence type="predicted"/>
<dbReference type="AlphaFoldDB" id="K0NN02"/>
<dbReference type="Proteomes" id="UP000007347">
    <property type="component" value="Chromosome"/>
</dbReference>
<dbReference type="KEGG" id="dto:TOL2_C38490"/>
<dbReference type="RefSeq" id="WP_014959187.1">
    <property type="nucleotide sequence ID" value="NC_018645.1"/>
</dbReference>
<sequence length="445" mass="51887">MIFFNTSRRYYLNGIDWVMAALDRINIKHTGLGNHSQLVLVLKGYLDKKNLTNKLSKNLSNSAFLRGKTKRAWHLAPYWVSEQQNFDPEDIRFFKLESNNQIIENNLNEIIQDCARTPFKDDKTLLGFDLIHSNNSTYLIMRFNHRMFDARGAEAFLGYLLDEQKSDEQYTLPSQGAQLNLWKSRFLSGQRINRFLRSIYSKETQVVQINDQSDASKSESNNSHCFHCFTFSEKQTSTIDENAIKKAGYLMNGIYILSCVTKSFDSLFKKRNSQGNILIPINVDVRETKFSTAKIFFNNVSFMLFNVKQGLSITDYIISFKTQFIDQIKNKIPYHFINASLLMRIMPLKILSFFMNFRMRKKPCSFSFSYISEQAFNLKSVQNFEVLNLFHMPLVPVNPGIGVFFTRFNKKINMVISSFDNNLSKKDGKYLQEEIISRITFRPNQ</sequence>